<feature type="region of interest" description="Disordered" evidence="1">
    <location>
        <begin position="127"/>
        <end position="160"/>
    </location>
</feature>
<evidence type="ECO:0000313" key="4">
    <source>
        <dbReference type="Proteomes" id="UP000887540"/>
    </source>
</evidence>
<dbReference type="InterPro" id="IPR009635">
    <property type="entry name" value="NPDC1"/>
</dbReference>
<reference evidence="5" key="1">
    <citation type="submission" date="2022-11" db="UniProtKB">
        <authorList>
            <consortium name="WormBaseParasite"/>
        </authorList>
    </citation>
    <scope>IDENTIFICATION</scope>
</reference>
<proteinExistence type="predicted"/>
<keyword evidence="2" id="KW-0812">Transmembrane</keyword>
<dbReference type="AlphaFoldDB" id="A0A914BXL4"/>
<dbReference type="WBParaSite" id="ACRNAN_Path_1230.g4799.t1">
    <property type="protein sequence ID" value="ACRNAN_Path_1230.g4799.t1"/>
    <property type="gene ID" value="ACRNAN_Path_1230.g4799"/>
</dbReference>
<dbReference type="PANTHER" id="PTHR23352:SF2">
    <property type="entry name" value="NEURAL PROLIFERATION DIFFERENTIATION AND CONTROL PROTEIN 1"/>
    <property type="match status" value="1"/>
</dbReference>
<accession>A0A914BXL4</accession>
<dbReference type="Pfam" id="PF06809">
    <property type="entry name" value="NPDC1"/>
    <property type="match status" value="1"/>
</dbReference>
<feature type="signal peptide" evidence="3">
    <location>
        <begin position="1"/>
        <end position="20"/>
    </location>
</feature>
<keyword evidence="2" id="KW-1133">Transmembrane helix</keyword>
<feature type="chain" id="PRO_5037701160" evidence="3">
    <location>
        <begin position="21"/>
        <end position="356"/>
    </location>
</feature>
<feature type="compositionally biased region" description="Basic and acidic residues" evidence="1">
    <location>
        <begin position="130"/>
        <end position="149"/>
    </location>
</feature>
<feature type="region of interest" description="Disordered" evidence="1">
    <location>
        <begin position="246"/>
        <end position="277"/>
    </location>
</feature>
<name>A0A914BXL4_9BILA</name>
<feature type="transmembrane region" description="Helical" evidence="2">
    <location>
        <begin position="210"/>
        <end position="234"/>
    </location>
</feature>
<sequence length="356" mass="39466">MWRGATIFLLFSLSINRISGKFFSEAGSYHLPDDEQPSSQNGFGGDPAAAQYYDLELSRDQLSPYQQPPYPGNDNEKLAGIVDELQKIQNIDLPNDDANFQVYPENQFYDVNEKPNNENLDLDALTNLKDNTKPEAKEAEKEKPEEVVEPKQQPLTAQKKGQSEFVGFVEPIQKSSNQLKDVEFMDKRVPVDSYSGGGQPVRVLQSSGNVVFIALITMCCVVSIVGVVGGAYYYNNARKANENTFDDFTRYSPAGPGRDKKQKKGRSGSGGSNITENGDESLAYKAQLHHYQQTKQKIIGAEEGMAGIPGVEEDDKSDDELEEHNFSVYECPGLAPTGDIEVQNPNFDIKHHNVTP</sequence>
<dbReference type="Proteomes" id="UP000887540">
    <property type="component" value="Unplaced"/>
</dbReference>
<evidence type="ECO:0000256" key="2">
    <source>
        <dbReference type="SAM" id="Phobius"/>
    </source>
</evidence>
<dbReference type="PANTHER" id="PTHR23352">
    <property type="entry name" value="NEURAL PROLIFERATION DIFFERENTIATION AND CONTROL PROTEIN-1 NPDC-1 PROTEIN"/>
    <property type="match status" value="1"/>
</dbReference>
<dbReference type="GO" id="GO:0016020">
    <property type="term" value="C:membrane"/>
    <property type="evidence" value="ECO:0007669"/>
    <property type="project" value="InterPro"/>
</dbReference>
<organism evidence="4 5">
    <name type="scientific">Acrobeloides nanus</name>
    <dbReference type="NCBI Taxonomy" id="290746"/>
    <lineage>
        <taxon>Eukaryota</taxon>
        <taxon>Metazoa</taxon>
        <taxon>Ecdysozoa</taxon>
        <taxon>Nematoda</taxon>
        <taxon>Chromadorea</taxon>
        <taxon>Rhabditida</taxon>
        <taxon>Tylenchina</taxon>
        <taxon>Cephalobomorpha</taxon>
        <taxon>Cephaloboidea</taxon>
        <taxon>Cephalobidae</taxon>
        <taxon>Acrobeloides</taxon>
    </lineage>
</organism>
<keyword evidence="2" id="KW-0472">Membrane</keyword>
<evidence type="ECO:0000256" key="1">
    <source>
        <dbReference type="SAM" id="MobiDB-lite"/>
    </source>
</evidence>
<protein>
    <submittedName>
        <fullName evidence="5">Neural proliferation differentiation and control protein 1</fullName>
    </submittedName>
</protein>
<keyword evidence="3" id="KW-0732">Signal</keyword>
<evidence type="ECO:0000313" key="5">
    <source>
        <dbReference type="WBParaSite" id="ACRNAN_Path_1230.g4799.t1"/>
    </source>
</evidence>
<evidence type="ECO:0000256" key="3">
    <source>
        <dbReference type="SAM" id="SignalP"/>
    </source>
</evidence>
<feature type="region of interest" description="Disordered" evidence="1">
    <location>
        <begin position="30"/>
        <end position="72"/>
    </location>
</feature>
<keyword evidence="4" id="KW-1185">Reference proteome</keyword>